<gene>
    <name evidence="14" type="primary">ATP8</name>
</gene>
<reference evidence="14" key="1">
    <citation type="journal article" date="2022" name="Mol. Biol. Evol.">
        <title>Molecular phylogeny reveals the past transoceanic voyages of drywood termites (Isoptera, Kalotermitidae).</title>
        <authorList>
            <person name="Bucek A."/>
            <person name="Wang M."/>
            <person name="Sobotnik J."/>
            <person name="Hellemans S."/>
            <person name="Sillam-Dusses D."/>
            <person name="Mizumoto N."/>
            <person name="Stiblik P."/>
            <person name="Clitheroe C."/>
            <person name="Lu T."/>
            <person name="Gonzalez Plaza J.J."/>
            <person name="Mohagan A."/>
            <person name="Rafanomezantsoa J.J."/>
            <person name="Fisher B."/>
            <person name="Engel M.S."/>
            <person name="Roisin Y."/>
            <person name="Evans T.A."/>
            <person name="Scheffrahn R."/>
            <person name="Bourguignon T."/>
        </authorList>
    </citation>
    <scope>NUCLEOTIDE SEQUENCE</scope>
    <source>
        <strain evidence="14">MAD19_7R</strain>
    </source>
</reference>
<proteinExistence type="inferred from homology"/>
<geneLocation type="mitochondrion" evidence="14"/>
<comment type="subunit">
    <text evidence="3">F-type ATPases have 2 components, CF(1) - the catalytic core - and CF(0) - the membrane proton channel.</text>
</comment>
<evidence type="ECO:0000256" key="7">
    <source>
        <dbReference type="ARBA" id="ARBA00022781"/>
    </source>
</evidence>
<evidence type="ECO:0000256" key="12">
    <source>
        <dbReference type="RuleBase" id="RU003661"/>
    </source>
</evidence>
<protein>
    <recommendedName>
        <fullName evidence="12">ATP synthase complex subunit 8</fullName>
    </recommendedName>
</protein>
<dbReference type="GO" id="GO:0045259">
    <property type="term" value="C:proton-transporting ATP synthase complex"/>
    <property type="evidence" value="ECO:0007669"/>
    <property type="project" value="UniProtKB-KW"/>
</dbReference>
<evidence type="ECO:0000256" key="11">
    <source>
        <dbReference type="ARBA" id="ARBA00023136"/>
    </source>
</evidence>
<sequence length="52" mass="6178">MPQMMPLGWMTLFTMFSATLITFAAMNYYTMVPKSKSTTKEMITKKTMNWKW</sequence>
<dbReference type="GO" id="GO:0015078">
    <property type="term" value="F:proton transmembrane transporter activity"/>
    <property type="evidence" value="ECO:0007669"/>
    <property type="project" value="InterPro"/>
</dbReference>
<comment type="subcellular location">
    <subcellularLocation>
        <location evidence="1 12">Mitochondrion membrane</location>
        <topology evidence="1 12">Single-pass membrane protein</topology>
    </subcellularLocation>
</comment>
<keyword evidence="5 12" id="KW-0138">CF(0)</keyword>
<feature type="transmembrane region" description="Helical" evidence="13">
    <location>
        <begin position="6"/>
        <end position="30"/>
    </location>
</feature>
<evidence type="ECO:0000256" key="1">
    <source>
        <dbReference type="ARBA" id="ARBA00004304"/>
    </source>
</evidence>
<evidence type="ECO:0000256" key="3">
    <source>
        <dbReference type="ARBA" id="ARBA00011291"/>
    </source>
</evidence>
<dbReference type="GO" id="GO:0031966">
    <property type="term" value="C:mitochondrial membrane"/>
    <property type="evidence" value="ECO:0007669"/>
    <property type="project" value="UniProtKB-SubCell"/>
</dbReference>
<keyword evidence="10 12" id="KW-0496">Mitochondrion</keyword>
<dbReference type="InterPro" id="IPR001421">
    <property type="entry name" value="ATP8_metazoa"/>
</dbReference>
<accession>A0A8X8M3B4</accession>
<evidence type="ECO:0000256" key="8">
    <source>
        <dbReference type="ARBA" id="ARBA00022989"/>
    </source>
</evidence>
<keyword evidence="11 13" id="KW-0472">Membrane</keyword>
<name>A0A8X8M3B4_9NEOP</name>
<evidence type="ECO:0000256" key="2">
    <source>
        <dbReference type="ARBA" id="ARBA00008892"/>
    </source>
</evidence>
<keyword evidence="6 12" id="KW-0812">Transmembrane</keyword>
<evidence type="ECO:0000256" key="6">
    <source>
        <dbReference type="ARBA" id="ARBA00022692"/>
    </source>
</evidence>
<dbReference type="EMBL" id="OM991396">
    <property type="protein sequence ID" value="URX53918.1"/>
    <property type="molecule type" value="Genomic_DNA"/>
</dbReference>
<evidence type="ECO:0000256" key="5">
    <source>
        <dbReference type="ARBA" id="ARBA00022547"/>
    </source>
</evidence>
<dbReference type="AlphaFoldDB" id="A0A8X8M3B4"/>
<evidence type="ECO:0000313" key="14">
    <source>
        <dbReference type="EMBL" id="URX53918.1"/>
    </source>
</evidence>
<dbReference type="GO" id="GO:0015986">
    <property type="term" value="P:proton motive force-driven ATP synthesis"/>
    <property type="evidence" value="ECO:0007669"/>
    <property type="project" value="InterPro"/>
</dbReference>
<evidence type="ECO:0000256" key="10">
    <source>
        <dbReference type="ARBA" id="ARBA00023128"/>
    </source>
</evidence>
<evidence type="ECO:0000256" key="9">
    <source>
        <dbReference type="ARBA" id="ARBA00023065"/>
    </source>
</evidence>
<comment type="similarity">
    <text evidence="2 12">Belongs to the ATPase protein 8 family.</text>
</comment>
<evidence type="ECO:0000256" key="4">
    <source>
        <dbReference type="ARBA" id="ARBA00022448"/>
    </source>
</evidence>
<keyword evidence="9 12" id="KW-0406">Ion transport</keyword>
<organism evidence="14">
    <name type="scientific">Allotermes sp</name>
    <dbReference type="NCBI Taxonomy" id="2942750"/>
    <lineage>
        <taxon>Eukaryota</taxon>
        <taxon>Metazoa</taxon>
        <taxon>Ecdysozoa</taxon>
        <taxon>Arthropoda</taxon>
        <taxon>Hexapoda</taxon>
        <taxon>Insecta</taxon>
        <taxon>Pterygota</taxon>
        <taxon>Neoptera</taxon>
        <taxon>Polyneoptera</taxon>
        <taxon>Dictyoptera</taxon>
        <taxon>Blattodea</taxon>
        <taxon>Blattoidea</taxon>
        <taxon>Termitoidae</taxon>
        <taxon>Kalotermitidae</taxon>
        <taxon>Cryptotermitinae</taxon>
        <taxon>Allotermes</taxon>
    </lineage>
</organism>
<dbReference type="Pfam" id="PF00895">
    <property type="entry name" value="ATP-synt_8"/>
    <property type="match status" value="1"/>
</dbReference>
<keyword evidence="4 12" id="KW-0813">Transport</keyword>
<keyword evidence="7 12" id="KW-0375">Hydrogen ion transport</keyword>
<keyword evidence="8 13" id="KW-1133">Transmembrane helix</keyword>
<evidence type="ECO:0000256" key="13">
    <source>
        <dbReference type="SAM" id="Phobius"/>
    </source>
</evidence>